<gene>
    <name evidence="1" type="ORF">U5822_11000</name>
</gene>
<name>A0ABU5NZG6_9GAMM</name>
<dbReference type="Pfam" id="PF23023">
    <property type="entry name" value="Anti-Pycsar_Apyc1"/>
    <property type="match status" value="1"/>
</dbReference>
<dbReference type="EMBL" id="JAYDCJ010000003">
    <property type="protein sequence ID" value="MEA1081201.1"/>
    <property type="molecule type" value="Genomic_DNA"/>
</dbReference>
<accession>A0ABU5NZG6</accession>
<dbReference type="InterPro" id="IPR036866">
    <property type="entry name" value="RibonucZ/Hydroxyglut_hydro"/>
</dbReference>
<evidence type="ECO:0000313" key="2">
    <source>
        <dbReference type="Proteomes" id="UP001305746"/>
    </source>
</evidence>
<reference evidence="1 2" key="1">
    <citation type="submission" date="2023-12" db="EMBL/GenBank/DDBJ databases">
        <title>Marinobacter qingdaonensis sp. nov., isolated from the intertidal sediment of Qingdao, PR China.</title>
        <authorList>
            <person name="Li Y."/>
        </authorList>
    </citation>
    <scope>NUCLEOTIDE SEQUENCE [LARGE SCALE GENOMIC DNA]</scope>
    <source>
        <strain evidence="1 2">ASW11-75</strain>
    </source>
</reference>
<evidence type="ECO:0000313" key="1">
    <source>
        <dbReference type="EMBL" id="MEA1081201.1"/>
    </source>
</evidence>
<keyword evidence="2" id="KW-1185">Reference proteome</keyword>
<dbReference type="PANTHER" id="PTHR46018:SF2">
    <property type="entry name" value="ZINC PHOSPHODIESTERASE ELAC PROTEIN 1"/>
    <property type="match status" value="1"/>
</dbReference>
<sequence>MPRVSNGNGAFEISVELGALTSVAKDPQVAVRVGPAVASLVNGVGGDPLMQLRLLHEARSLLFDMGDSGRMALRSAHQVSDVFITHCHADHIGGFMWFLRSRIGHFPPCRLFGPPGLLGHIEGMVRGILWDRAEDRGPRFLVHEWHGDHLKRWRLNAGEGPPVLLEEVATPNGVIHREPEFQVRAALLDHGTPVMAYAWEPFGKLNVRKAGLAGLGVPAGPWLHELKMAVLRDRPDSLVSPGDGRSYRAGDLAARLLLQAPGEAVVYATDFADTPDNVRRMTDLAANAHTLFCEASFMLEDVDQARRTGHLTTEATARIANAARVQQLVAFHFSHRYARRRDQVYAELARFTHRLLVPARESAPSDCPPIRSVR</sequence>
<dbReference type="PANTHER" id="PTHR46018">
    <property type="entry name" value="ZINC PHOSPHODIESTERASE ELAC PROTEIN 1"/>
    <property type="match status" value="1"/>
</dbReference>
<dbReference type="RefSeq" id="WP_322855671.1">
    <property type="nucleotide sequence ID" value="NZ_JAYDCJ010000003.1"/>
</dbReference>
<dbReference type="Gene3D" id="3.60.15.10">
    <property type="entry name" value="Ribonuclease Z/Hydroxyacylglutathione hydrolase-like"/>
    <property type="match status" value="1"/>
</dbReference>
<proteinExistence type="predicted"/>
<comment type="caution">
    <text evidence="1">The sequence shown here is derived from an EMBL/GenBank/DDBJ whole genome shotgun (WGS) entry which is preliminary data.</text>
</comment>
<protein>
    <submittedName>
        <fullName evidence="1">MBL fold metallo-hydrolase</fullName>
    </submittedName>
</protein>
<organism evidence="1 2">
    <name type="scientific">Marinobacter qingdaonensis</name>
    <dbReference type="NCBI Taxonomy" id="3108486"/>
    <lineage>
        <taxon>Bacteria</taxon>
        <taxon>Pseudomonadati</taxon>
        <taxon>Pseudomonadota</taxon>
        <taxon>Gammaproteobacteria</taxon>
        <taxon>Pseudomonadales</taxon>
        <taxon>Marinobacteraceae</taxon>
        <taxon>Marinobacter</taxon>
    </lineage>
</organism>
<dbReference type="Proteomes" id="UP001305746">
    <property type="component" value="Unassembled WGS sequence"/>
</dbReference>
<dbReference type="SUPFAM" id="SSF56281">
    <property type="entry name" value="Metallo-hydrolase/oxidoreductase"/>
    <property type="match status" value="1"/>
</dbReference>